<dbReference type="AlphaFoldDB" id="A0A382BDR3"/>
<gene>
    <name evidence="2" type="ORF">METZ01_LOCUS164762</name>
</gene>
<dbReference type="SMART" id="SM00411">
    <property type="entry name" value="BHL"/>
    <property type="match status" value="1"/>
</dbReference>
<reference evidence="2" key="1">
    <citation type="submission" date="2018-05" db="EMBL/GenBank/DDBJ databases">
        <authorList>
            <person name="Lanie J.A."/>
            <person name="Ng W.-L."/>
            <person name="Kazmierczak K.M."/>
            <person name="Andrzejewski T.M."/>
            <person name="Davidsen T.M."/>
            <person name="Wayne K.J."/>
            <person name="Tettelin H."/>
            <person name="Glass J.I."/>
            <person name="Rusch D."/>
            <person name="Podicherti R."/>
            <person name="Tsui H.-C.T."/>
            <person name="Winkler M.E."/>
        </authorList>
    </citation>
    <scope>NUCLEOTIDE SEQUENCE</scope>
</reference>
<dbReference type="GO" id="GO:0003677">
    <property type="term" value="F:DNA binding"/>
    <property type="evidence" value="ECO:0007669"/>
    <property type="project" value="UniProtKB-KW"/>
</dbReference>
<dbReference type="EMBL" id="UINC01029347">
    <property type="protein sequence ID" value="SVB11908.1"/>
    <property type="molecule type" value="Genomic_DNA"/>
</dbReference>
<dbReference type="GO" id="GO:0005829">
    <property type="term" value="C:cytosol"/>
    <property type="evidence" value="ECO:0007669"/>
    <property type="project" value="TreeGrafter"/>
</dbReference>
<dbReference type="GO" id="GO:0030527">
    <property type="term" value="F:structural constituent of chromatin"/>
    <property type="evidence" value="ECO:0007669"/>
    <property type="project" value="InterPro"/>
</dbReference>
<sequence length="92" mass="10111">VTKDELLNAVVKNCKSDNLTKRLAGDVVDAAFENISKAIKKEKRFAYPSFGTFTVRSRKARKGRNPQTGEEIKIKASKTVGFKPAPTLKGSL</sequence>
<feature type="non-terminal residue" evidence="2">
    <location>
        <position position="1"/>
    </location>
</feature>
<dbReference type="InterPro" id="IPR000119">
    <property type="entry name" value="Hist_DNA-bd"/>
</dbReference>
<proteinExistence type="predicted"/>
<evidence type="ECO:0000256" key="1">
    <source>
        <dbReference type="ARBA" id="ARBA00023125"/>
    </source>
</evidence>
<evidence type="ECO:0008006" key="3">
    <source>
        <dbReference type="Google" id="ProtNLM"/>
    </source>
</evidence>
<dbReference type="Gene3D" id="4.10.520.10">
    <property type="entry name" value="IHF-like DNA-binding proteins"/>
    <property type="match status" value="1"/>
</dbReference>
<accession>A0A382BDR3</accession>
<evidence type="ECO:0000313" key="2">
    <source>
        <dbReference type="EMBL" id="SVB11908.1"/>
    </source>
</evidence>
<protein>
    <recommendedName>
        <fullName evidence="3">Integration host factor</fullName>
    </recommendedName>
</protein>
<organism evidence="2">
    <name type="scientific">marine metagenome</name>
    <dbReference type="NCBI Taxonomy" id="408172"/>
    <lineage>
        <taxon>unclassified sequences</taxon>
        <taxon>metagenomes</taxon>
        <taxon>ecological metagenomes</taxon>
    </lineage>
</organism>
<dbReference type="SUPFAM" id="SSF47729">
    <property type="entry name" value="IHF-like DNA-binding proteins"/>
    <property type="match status" value="1"/>
</dbReference>
<dbReference type="CDD" id="cd13831">
    <property type="entry name" value="HU"/>
    <property type="match status" value="1"/>
</dbReference>
<dbReference type="PANTHER" id="PTHR33175">
    <property type="entry name" value="DNA-BINDING PROTEIN HU"/>
    <property type="match status" value="1"/>
</dbReference>
<dbReference type="Pfam" id="PF00216">
    <property type="entry name" value="Bac_DNA_binding"/>
    <property type="match status" value="1"/>
</dbReference>
<dbReference type="PRINTS" id="PR01727">
    <property type="entry name" value="DNABINDINGHU"/>
</dbReference>
<dbReference type="InterPro" id="IPR020816">
    <property type="entry name" value="Histone-like_DNA-bd_CS"/>
</dbReference>
<name>A0A382BDR3_9ZZZZ</name>
<dbReference type="PROSITE" id="PS00045">
    <property type="entry name" value="HISTONE_LIKE"/>
    <property type="match status" value="1"/>
</dbReference>
<dbReference type="InterPro" id="IPR010992">
    <property type="entry name" value="IHF-like_DNA-bd_dom_sf"/>
</dbReference>
<keyword evidence="1" id="KW-0238">DNA-binding</keyword>
<dbReference type="PANTHER" id="PTHR33175:SF3">
    <property type="entry name" value="DNA-BINDING PROTEIN HU-BETA"/>
    <property type="match status" value="1"/>
</dbReference>